<keyword evidence="2" id="KW-1185">Reference proteome</keyword>
<name>A0A383VCG7_TETOB</name>
<sequence length="466" mass="50683">MNKRSRSTAFDSKPKLRLKPACTTTAPTQPAAAPLDADKQVVCLFSSVAAELPETDEWDLSGLLLDGQPVSRDIVVAWLNAAYQAAYEEDYEAQQPDQDPACSVEGLYMLLTFADAVDSTRPLIKACCSRLQRLQLHAQLGQQQVALDTNGLEADKRVVCLLSSVARALPETDEWDLSGLLVERQPVSRPTVVAWLKAAYQLVYEEDYEAQEPDEDPACSVEGLHMLLSFADAVDSTRPVLKACCSRLQRLQLHAQLGQQQVALDTNGVGYYFSPTTSKLVSQPSLIESGVTMVATPESPTEQQAAFKQQVAAQIERLLWLAYRLQLQPLVEHMHTCIQAFSIFGLSVLRGCENEVFTPRVLEAAGVASLPGGKQMLVNSVRGEVLTLADSTASGQAKLRPIGLTHLQQLPLKFDAVATCSTLGKPGVAVAVELDLSGNSVIKLGHNTFAAQLRIGPYIQWKITLA</sequence>
<dbReference type="Proteomes" id="UP000256970">
    <property type="component" value="Unassembled WGS sequence"/>
</dbReference>
<dbReference type="EMBL" id="FNXT01000197">
    <property type="protein sequence ID" value="SZX62056.1"/>
    <property type="molecule type" value="Genomic_DNA"/>
</dbReference>
<accession>A0A383VCG7</accession>
<evidence type="ECO:0000313" key="1">
    <source>
        <dbReference type="EMBL" id="SZX62056.1"/>
    </source>
</evidence>
<reference evidence="1 2" key="1">
    <citation type="submission" date="2016-10" db="EMBL/GenBank/DDBJ databases">
        <authorList>
            <person name="Cai Z."/>
        </authorList>
    </citation>
    <scope>NUCLEOTIDE SEQUENCE [LARGE SCALE GENOMIC DNA]</scope>
</reference>
<dbReference type="AlphaFoldDB" id="A0A383VCG7"/>
<protein>
    <submittedName>
        <fullName evidence="1">Uncharacterized protein</fullName>
    </submittedName>
</protein>
<evidence type="ECO:0000313" key="2">
    <source>
        <dbReference type="Proteomes" id="UP000256970"/>
    </source>
</evidence>
<organism evidence="1 2">
    <name type="scientific">Tetradesmus obliquus</name>
    <name type="common">Green alga</name>
    <name type="synonym">Acutodesmus obliquus</name>
    <dbReference type="NCBI Taxonomy" id="3088"/>
    <lineage>
        <taxon>Eukaryota</taxon>
        <taxon>Viridiplantae</taxon>
        <taxon>Chlorophyta</taxon>
        <taxon>core chlorophytes</taxon>
        <taxon>Chlorophyceae</taxon>
        <taxon>CS clade</taxon>
        <taxon>Sphaeropleales</taxon>
        <taxon>Scenedesmaceae</taxon>
        <taxon>Tetradesmus</taxon>
    </lineage>
</organism>
<proteinExistence type="predicted"/>
<gene>
    <name evidence="1" type="ORF">BQ4739_LOCUS2599</name>
</gene>